<evidence type="ECO:0000259" key="6">
    <source>
        <dbReference type="Pfam" id="PF13458"/>
    </source>
</evidence>
<feature type="domain" description="Leucine-binding protein" evidence="6">
    <location>
        <begin position="86"/>
        <end position="398"/>
    </location>
</feature>
<dbReference type="eggNOG" id="COG0683">
    <property type="taxonomic scope" value="Bacteria"/>
</dbReference>
<keyword evidence="4" id="KW-0029">Amino-acid transport</keyword>
<dbReference type="AlphaFoldDB" id="A0LIQ4"/>
<reference evidence="7 8" key="1">
    <citation type="submission" date="2006-10" db="EMBL/GenBank/DDBJ databases">
        <title>Complete sequence of Syntrophobacter fumaroxidans MPOB.</title>
        <authorList>
            <consortium name="US DOE Joint Genome Institute"/>
            <person name="Copeland A."/>
            <person name="Lucas S."/>
            <person name="Lapidus A."/>
            <person name="Barry K."/>
            <person name="Detter J.C."/>
            <person name="Glavina del Rio T."/>
            <person name="Hammon N."/>
            <person name="Israni S."/>
            <person name="Pitluck S."/>
            <person name="Goltsman E.G."/>
            <person name="Martinez M."/>
            <person name="Schmutz J."/>
            <person name="Larimer F."/>
            <person name="Land M."/>
            <person name="Hauser L."/>
            <person name="Kyrpides N."/>
            <person name="Kim E."/>
            <person name="Boone D.R."/>
            <person name="Brockman F."/>
            <person name="Culley D."/>
            <person name="Ferry J."/>
            <person name="Gunsalus R."/>
            <person name="McInerney M.J."/>
            <person name="Morrison M."/>
            <person name="Plugge C."/>
            <person name="Rohlin L."/>
            <person name="Scholten J."/>
            <person name="Sieber J."/>
            <person name="Stams A.J.M."/>
            <person name="Worm P."/>
            <person name="Henstra A.M."/>
            <person name="Richardson P."/>
        </authorList>
    </citation>
    <scope>NUCLEOTIDE SEQUENCE [LARGE SCALE GENOMIC DNA]</scope>
    <source>
        <strain evidence="8">DSM 10017 / MPOB</strain>
    </source>
</reference>
<keyword evidence="7" id="KW-0675">Receptor</keyword>
<evidence type="ECO:0000256" key="4">
    <source>
        <dbReference type="ARBA" id="ARBA00022970"/>
    </source>
</evidence>
<dbReference type="PANTHER" id="PTHR30483:SF6">
    <property type="entry name" value="PERIPLASMIC BINDING PROTEIN OF ABC TRANSPORTER FOR NATURAL AMINO ACIDS"/>
    <property type="match status" value="1"/>
</dbReference>
<dbReference type="Pfam" id="PF13458">
    <property type="entry name" value="Peripla_BP_6"/>
    <property type="match status" value="1"/>
</dbReference>
<dbReference type="InterPro" id="IPR000709">
    <property type="entry name" value="Leu_Ile_Val-bd"/>
</dbReference>
<name>A0LIQ4_SYNFM</name>
<protein>
    <submittedName>
        <fullName evidence="7">Extracellular ligand-binding receptor</fullName>
    </submittedName>
</protein>
<feature type="chain" id="PRO_5002626272" evidence="5">
    <location>
        <begin position="41"/>
        <end position="408"/>
    </location>
</feature>
<dbReference type="RefSeq" id="WP_011698476.1">
    <property type="nucleotide sequence ID" value="NC_008554.1"/>
</dbReference>
<feature type="signal peptide" evidence="5">
    <location>
        <begin position="1"/>
        <end position="40"/>
    </location>
</feature>
<dbReference type="STRING" id="335543.Sfum_1619"/>
<proteinExistence type="inferred from homology"/>
<evidence type="ECO:0000313" key="7">
    <source>
        <dbReference type="EMBL" id="ABK17306.1"/>
    </source>
</evidence>
<dbReference type="PRINTS" id="PR00337">
    <property type="entry name" value="LEUILEVALBP"/>
</dbReference>
<dbReference type="KEGG" id="sfu:Sfum_1619"/>
<accession>A0LIQ4</accession>
<evidence type="ECO:0000313" key="8">
    <source>
        <dbReference type="Proteomes" id="UP000001784"/>
    </source>
</evidence>
<dbReference type="EMBL" id="CP000478">
    <property type="protein sequence ID" value="ABK17306.1"/>
    <property type="molecule type" value="Genomic_DNA"/>
</dbReference>
<dbReference type="InterPro" id="IPR028082">
    <property type="entry name" value="Peripla_BP_I"/>
</dbReference>
<dbReference type="HOGENOM" id="CLU_674263_0_0_7"/>
<dbReference type="Gene3D" id="3.40.50.2300">
    <property type="match status" value="2"/>
</dbReference>
<dbReference type="SUPFAM" id="SSF53822">
    <property type="entry name" value="Periplasmic binding protein-like I"/>
    <property type="match status" value="1"/>
</dbReference>
<evidence type="ECO:0000256" key="5">
    <source>
        <dbReference type="SAM" id="SignalP"/>
    </source>
</evidence>
<dbReference type="PANTHER" id="PTHR30483">
    <property type="entry name" value="LEUCINE-SPECIFIC-BINDING PROTEIN"/>
    <property type="match status" value="1"/>
</dbReference>
<evidence type="ECO:0000256" key="3">
    <source>
        <dbReference type="ARBA" id="ARBA00022729"/>
    </source>
</evidence>
<evidence type="ECO:0000256" key="2">
    <source>
        <dbReference type="ARBA" id="ARBA00022448"/>
    </source>
</evidence>
<comment type="similarity">
    <text evidence="1">Belongs to the leucine-binding protein family.</text>
</comment>
<dbReference type="InParanoid" id="A0LIQ4"/>
<sequence length="408" mass="43291" precursor="true">MRHCSRVLPVHCDRRKLGSRLCRAVLAAACLVLAVGGVCAQGPGSSKPYRVMLDDPLQSTCYGGPSVDPAFVREIAIGLYSPPESADPVGRAMVEGAGLAVEEANAGGGCNGVPFRLVRRWAENPWSAGSKEIVRLAYEDNVSAVIGFLQGTTNIAEQIAAKAYLPVVSPVSTDSSLTHARIPWIFRLPPDIRTQAHLLVKRGMVPLRLGRVGLVTSTDHDGRMAAEDLRREMEGQGVPPAFHLPIGTDVNDQSRVASRIKAFSPDGLVLCLPPKIALKLAAALRGTNVTCSIFVPWIPGLKATDLHAVYEGPVVTVEPFEESASTIAFREAYLQRFGADPSPSAAYAYDAARLIVAAARSGDPTRSGLRAGLAALSGFDGVTGPIRWDNGGGNQVQPVLRVFSNGMP</sequence>
<evidence type="ECO:0000256" key="1">
    <source>
        <dbReference type="ARBA" id="ARBA00010062"/>
    </source>
</evidence>
<keyword evidence="8" id="KW-1185">Reference proteome</keyword>
<dbReference type="InterPro" id="IPR028081">
    <property type="entry name" value="Leu-bd"/>
</dbReference>
<gene>
    <name evidence="7" type="ordered locus">Sfum_1619</name>
</gene>
<dbReference type="GO" id="GO:0006865">
    <property type="term" value="P:amino acid transport"/>
    <property type="evidence" value="ECO:0007669"/>
    <property type="project" value="UniProtKB-KW"/>
</dbReference>
<dbReference type="InterPro" id="IPR051010">
    <property type="entry name" value="BCAA_transport"/>
</dbReference>
<organism evidence="7 8">
    <name type="scientific">Syntrophobacter fumaroxidans (strain DSM 10017 / MPOB)</name>
    <dbReference type="NCBI Taxonomy" id="335543"/>
    <lineage>
        <taxon>Bacteria</taxon>
        <taxon>Pseudomonadati</taxon>
        <taxon>Thermodesulfobacteriota</taxon>
        <taxon>Syntrophobacteria</taxon>
        <taxon>Syntrophobacterales</taxon>
        <taxon>Syntrophobacteraceae</taxon>
        <taxon>Syntrophobacter</taxon>
    </lineage>
</organism>
<dbReference type="Proteomes" id="UP000001784">
    <property type="component" value="Chromosome"/>
</dbReference>
<keyword evidence="2" id="KW-0813">Transport</keyword>
<keyword evidence="3 5" id="KW-0732">Signal</keyword>
<dbReference type="OrthoDB" id="9772589at2"/>